<evidence type="ECO:0000313" key="2">
    <source>
        <dbReference type="EMBL" id="CAK0786456.1"/>
    </source>
</evidence>
<feature type="region of interest" description="Disordered" evidence="1">
    <location>
        <begin position="410"/>
        <end position="892"/>
    </location>
</feature>
<protein>
    <submittedName>
        <fullName evidence="2">Uncharacterized protein</fullName>
    </submittedName>
</protein>
<dbReference type="AlphaFoldDB" id="A0AAV1III1"/>
<feature type="compositionally biased region" description="Basic and acidic residues" evidence="1">
    <location>
        <begin position="555"/>
        <end position="567"/>
    </location>
</feature>
<sequence length="906" mass="96501">MMKGVSSNDMLRAAQLEAALRPIYTPPGLQCGRVARTPLQARRPLTIIAARKAIAEAPSMPTEAAGQDTEGGEESAKQLPEWMPWDRAAVAEQKQALAQLQAERSIRLVSGAALGRTARRANRKAFRVDYKDAVNDDSFKEALFKGSEEELDYAHYCNGEMQWFGVNVADPDIKKAGFVTKWLGYGAQSLGPVQRKDGTTAEREIETWLPKKKVKAYSLRSKKMGTRTVAYQDGRVVFFRAIMDNALGRYLKAGLPDTSGKYNDRVVRNEGRITGFLNEVEGRSAHVTFNGKTVKEKEILPKPIDSQVLQEVEAWLQTKEEWDRERVFLAEMGYLPDDADPEAWPQEEGKTADEEAALSGKARRGKGPQVDERIREFAEEVFQNAKREARSMDAGGWNVGSVVDRRDRNPFAVIRSPRGRGMGRGAGRDGCSDRVGERLGERQIGQDAADRRGGRETGDRSSSSWASSSDPEWAPSQAAAEDELQDGWAAWGDVLEDPASTEPKQAIGAGDIGPADEPSTDSLMKQADEASAMGVSSSSSSSSSSASEVSLQARPEPKPRAGAEPKVRVRPPAELAQRGAASTARRFSAAPPARGAASTGVPSSSGWSTSGSGWTTSNDVAPAGPQGWAESDEWVDDSAAAAGRFFEAGTKPARPGSQGWASSSWPESTSVTADEDADGWADAAGGAAKGQDRAFKRGGFSDDLSSLTESLSEPGASPEAPALPQAGPTQGAPLWSRYGQTSSEEVVRGEEAGRRRRRSGQPASAAGEGQSSEAAAAAGLGSTAQQTVPQQWSADQEGDTTADMGSWEEWAEFLASDQAVTKLGDEPDDADQEGQSRLGSAAAENIASESRQPKPAGRGRAKASGGTSRKPRKAAAEPAAESVGADDGSSGRWAAADCVETGLDWD</sequence>
<feature type="compositionally biased region" description="Basic and acidic residues" evidence="1">
    <location>
        <begin position="448"/>
        <end position="459"/>
    </location>
</feature>
<accession>A0AAV1III1</accession>
<dbReference type="EMBL" id="CAUYUE010000014">
    <property type="protein sequence ID" value="CAK0786456.1"/>
    <property type="molecule type" value="Genomic_DNA"/>
</dbReference>
<feature type="compositionally biased region" description="Polar residues" evidence="1">
    <location>
        <begin position="659"/>
        <end position="672"/>
    </location>
</feature>
<organism evidence="2 3">
    <name type="scientific">Coccomyxa viridis</name>
    <dbReference type="NCBI Taxonomy" id="1274662"/>
    <lineage>
        <taxon>Eukaryota</taxon>
        <taxon>Viridiplantae</taxon>
        <taxon>Chlorophyta</taxon>
        <taxon>core chlorophytes</taxon>
        <taxon>Trebouxiophyceae</taxon>
        <taxon>Trebouxiophyceae incertae sedis</taxon>
        <taxon>Coccomyxaceae</taxon>
        <taxon>Coccomyxa</taxon>
    </lineage>
</organism>
<feature type="compositionally biased region" description="Low complexity" evidence="1">
    <location>
        <begin position="701"/>
        <end position="713"/>
    </location>
</feature>
<dbReference type="Proteomes" id="UP001314263">
    <property type="component" value="Unassembled WGS sequence"/>
</dbReference>
<gene>
    <name evidence="2" type="ORF">CVIRNUC_009669</name>
</gene>
<feature type="compositionally biased region" description="Low complexity" evidence="1">
    <location>
        <begin position="536"/>
        <end position="547"/>
    </location>
</feature>
<feature type="compositionally biased region" description="Basic and acidic residues" evidence="1">
    <location>
        <begin position="426"/>
        <end position="441"/>
    </location>
</feature>
<feature type="compositionally biased region" description="Low complexity" evidence="1">
    <location>
        <begin position="598"/>
        <end position="617"/>
    </location>
</feature>
<evidence type="ECO:0000256" key="1">
    <source>
        <dbReference type="SAM" id="MobiDB-lite"/>
    </source>
</evidence>
<reference evidence="2 3" key="1">
    <citation type="submission" date="2023-10" db="EMBL/GenBank/DDBJ databases">
        <authorList>
            <person name="Maclean D."/>
            <person name="Macfadyen A."/>
        </authorList>
    </citation>
    <scope>NUCLEOTIDE SEQUENCE [LARGE SCALE GENOMIC DNA]</scope>
</reference>
<feature type="compositionally biased region" description="Low complexity" evidence="1">
    <location>
        <begin position="760"/>
        <end position="786"/>
    </location>
</feature>
<keyword evidence="3" id="KW-1185">Reference proteome</keyword>
<name>A0AAV1III1_9CHLO</name>
<comment type="caution">
    <text evidence="2">The sequence shown here is derived from an EMBL/GenBank/DDBJ whole genome shotgun (WGS) entry which is preliminary data.</text>
</comment>
<feature type="region of interest" description="Disordered" evidence="1">
    <location>
        <begin position="338"/>
        <end position="369"/>
    </location>
</feature>
<feature type="compositionally biased region" description="Low complexity" evidence="1">
    <location>
        <begin position="461"/>
        <end position="476"/>
    </location>
</feature>
<proteinExistence type="predicted"/>
<evidence type="ECO:0000313" key="3">
    <source>
        <dbReference type="Proteomes" id="UP001314263"/>
    </source>
</evidence>